<name>E3LPU4_CAERE</name>
<dbReference type="AlphaFoldDB" id="E3LPU4"/>
<dbReference type="Pfam" id="PF10324">
    <property type="entry name" value="7TM_GPCR_Srw"/>
    <property type="match status" value="1"/>
</dbReference>
<organism evidence="3">
    <name type="scientific">Caenorhabditis remanei</name>
    <name type="common">Caenorhabditis vulgaris</name>
    <dbReference type="NCBI Taxonomy" id="31234"/>
    <lineage>
        <taxon>Eukaryota</taxon>
        <taxon>Metazoa</taxon>
        <taxon>Ecdysozoa</taxon>
        <taxon>Nematoda</taxon>
        <taxon>Chromadorea</taxon>
        <taxon>Rhabditida</taxon>
        <taxon>Rhabditina</taxon>
        <taxon>Rhabditomorpha</taxon>
        <taxon>Rhabditoidea</taxon>
        <taxon>Rhabditidae</taxon>
        <taxon>Peloderinae</taxon>
        <taxon>Caenorhabditis</taxon>
    </lineage>
</organism>
<sequence length="93" mass="10458">MSSRRYSTWLSLSIAVIRTMVIRNLLDPKIGELSKPISTIYCVLIVSLVCLPVSCLGCFKYRIIPSYPTYCDTNNSTSTGFMTAYSLLFTEND</sequence>
<dbReference type="InterPro" id="IPR019427">
    <property type="entry name" value="7TM_GPCR_serpentine_rcpt_Srw"/>
</dbReference>
<evidence type="ECO:0000256" key="1">
    <source>
        <dbReference type="SAM" id="Phobius"/>
    </source>
</evidence>
<keyword evidence="1" id="KW-0812">Transmembrane</keyword>
<reference evidence="2" key="1">
    <citation type="submission" date="2007-07" db="EMBL/GenBank/DDBJ databases">
        <title>PCAP assembly of the Caenorhabditis remanei genome.</title>
        <authorList>
            <consortium name="The Caenorhabditis remanei Sequencing Consortium"/>
            <person name="Wilson R.K."/>
        </authorList>
    </citation>
    <scope>NUCLEOTIDE SEQUENCE [LARGE SCALE GENOMIC DNA]</scope>
    <source>
        <strain evidence="2">PB4641</strain>
    </source>
</reference>
<evidence type="ECO:0000313" key="2">
    <source>
        <dbReference type="EMBL" id="EFP05479.1"/>
    </source>
</evidence>
<feature type="transmembrane region" description="Helical" evidence="1">
    <location>
        <begin position="7"/>
        <end position="26"/>
    </location>
</feature>
<dbReference type="PANTHER" id="PTHR22751:SF30">
    <property type="entry name" value="G-PROTEIN COUPLED RECEPTORS FAMILY 1 PROFILE DOMAIN-CONTAINING PROTEIN"/>
    <property type="match status" value="1"/>
</dbReference>
<dbReference type="Proteomes" id="UP000008281">
    <property type="component" value="Unassembled WGS sequence"/>
</dbReference>
<proteinExistence type="predicted"/>
<evidence type="ECO:0000313" key="3">
    <source>
        <dbReference type="Proteomes" id="UP000008281"/>
    </source>
</evidence>
<dbReference type="STRING" id="31234.E3LPU4"/>
<dbReference type="PANTHER" id="PTHR22751">
    <property type="entry name" value="G-PROTEIN COUPLED RECEPTOR-RELATED"/>
    <property type="match status" value="1"/>
</dbReference>
<accession>E3LPU4</accession>
<keyword evidence="1" id="KW-1133">Transmembrane helix</keyword>
<dbReference type="GO" id="GO:0008528">
    <property type="term" value="F:G protein-coupled peptide receptor activity"/>
    <property type="evidence" value="ECO:0007669"/>
    <property type="project" value="InterPro"/>
</dbReference>
<feature type="transmembrane region" description="Helical" evidence="1">
    <location>
        <begin position="38"/>
        <end position="59"/>
    </location>
</feature>
<dbReference type="HOGENOM" id="CLU_2401732_0_0_1"/>
<keyword evidence="1" id="KW-0472">Membrane</keyword>
<dbReference type="EMBL" id="DS268412">
    <property type="protein sequence ID" value="EFP05479.1"/>
    <property type="molecule type" value="Genomic_DNA"/>
</dbReference>
<protein>
    <submittedName>
        <fullName evidence="2">Uncharacterized protein</fullName>
    </submittedName>
</protein>
<keyword evidence="3" id="KW-1185">Reference proteome</keyword>
<dbReference type="InParanoid" id="E3LPU4"/>
<gene>
    <name evidence="2" type="ORF">CRE_27025</name>
</gene>